<keyword evidence="2" id="KW-1185">Reference proteome</keyword>
<evidence type="ECO:0000313" key="1">
    <source>
        <dbReference type="EMBL" id="GAW26612.1"/>
    </source>
</evidence>
<proteinExistence type="predicted"/>
<gene>
    <name evidence="1" type="ORF">SAMD00023353_3901010</name>
</gene>
<protein>
    <submittedName>
        <fullName evidence="1">Uncharacterized protein</fullName>
    </submittedName>
</protein>
<sequence length="108" mass="12404">MSVQFIDNASIDKKTRSLIRSHVAKGKNLGRTVYRPSRYPKKRQVAAVSAIPSTEPDKNSELSPSIQRKFQEDLATSLPFAVSRACRRLFHECWLHQRARIFESSPYN</sequence>
<name>A0A1S8A9I5_ROSNE</name>
<evidence type="ECO:0000313" key="2">
    <source>
        <dbReference type="Proteomes" id="UP000054516"/>
    </source>
</evidence>
<organism evidence="1">
    <name type="scientific">Rosellinia necatrix</name>
    <name type="common">White root-rot fungus</name>
    <dbReference type="NCBI Taxonomy" id="77044"/>
    <lineage>
        <taxon>Eukaryota</taxon>
        <taxon>Fungi</taxon>
        <taxon>Dikarya</taxon>
        <taxon>Ascomycota</taxon>
        <taxon>Pezizomycotina</taxon>
        <taxon>Sordariomycetes</taxon>
        <taxon>Xylariomycetidae</taxon>
        <taxon>Xylariales</taxon>
        <taxon>Xylariaceae</taxon>
        <taxon>Rosellinia</taxon>
    </lineage>
</organism>
<dbReference type="OrthoDB" id="4158087at2759"/>
<dbReference type="AlphaFoldDB" id="A0A1S8A9I5"/>
<dbReference type="EMBL" id="DF977484">
    <property type="protein sequence ID" value="GAW26612.1"/>
    <property type="molecule type" value="Genomic_DNA"/>
</dbReference>
<reference evidence="1" key="1">
    <citation type="submission" date="2016-03" db="EMBL/GenBank/DDBJ databases">
        <title>Draft genome sequence of Rosellinia necatrix.</title>
        <authorList>
            <person name="Kanematsu S."/>
        </authorList>
    </citation>
    <scope>NUCLEOTIDE SEQUENCE [LARGE SCALE GENOMIC DNA]</scope>
    <source>
        <strain evidence="1">W97</strain>
    </source>
</reference>
<accession>A0A1S8A9I5</accession>
<dbReference type="Proteomes" id="UP000054516">
    <property type="component" value="Unassembled WGS sequence"/>
</dbReference>